<name>A0A261Y1X8_9FUNG</name>
<dbReference type="PANTHER" id="PTHR23112">
    <property type="entry name" value="G PROTEIN-COUPLED RECEPTOR 157-RELATED"/>
    <property type="match status" value="1"/>
</dbReference>
<feature type="transmembrane region" description="Helical" evidence="6">
    <location>
        <begin position="80"/>
        <end position="101"/>
    </location>
</feature>
<dbReference type="EMBL" id="MVBO01000035">
    <property type="protein sequence ID" value="OZJ04593.1"/>
    <property type="molecule type" value="Genomic_DNA"/>
</dbReference>
<feature type="transmembrane region" description="Helical" evidence="6">
    <location>
        <begin position="199"/>
        <end position="221"/>
    </location>
</feature>
<gene>
    <name evidence="7" type="ORF">BZG36_02767</name>
</gene>
<protein>
    <recommendedName>
        <fullName evidence="9">G-protein coupled receptors family 2 profile 2 domain-containing protein</fullName>
    </recommendedName>
</protein>
<comment type="caution">
    <text evidence="7">The sequence shown here is derived from an EMBL/GenBank/DDBJ whole genome shotgun (WGS) entry which is preliminary data.</text>
</comment>
<dbReference type="GO" id="GO:0004930">
    <property type="term" value="F:G protein-coupled receptor activity"/>
    <property type="evidence" value="ECO:0007669"/>
    <property type="project" value="TreeGrafter"/>
</dbReference>
<proteinExistence type="predicted"/>
<evidence type="ECO:0008006" key="9">
    <source>
        <dbReference type="Google" id="ProtNLM"/>
    </source>
</evidence>
<feature type="transmembrane region" description="Helical" evidence="6">
    <location>
        <begin position="39"/>
        <end position="68"/>
    </location>
</feature>
<feature type="transmembrane region" description="Helical" evidence="6">
    <location>
        <begin position="150"/>
        <end position="168"/>
    </location>
</feature>
<keyword evidence="8" id="KW-1185">Reference proteome</keyword>
<evidence type="ECO:0000313" key="8">
    <source>
        <dbReference type="Proteomes" id="UP000242875"/>
    </source>
</evidence>
<evidence type="ECO:0000313" key="7">
    <source>
        <dbReference type="EMBL" id="OZJ04593.1"/>
    </source>
</evidence>
<dbReference type="OrthoDB" id="2282627at2759"/>
<keyword evidence="3 6" id="KW-1133">Transmembrane helix</keyword>
<evidence type="ECO:0000256" key="3">
    <source>
        <dbReference type="ARBA" id="ARBA00022989"/>
    </source>
</evidence>
<dbReference type="GO" id="GO:0005886">
    <property type="term" value="C:plasma membrane"/>
    <property type="evidence" value="ECO:0007669"/>
    <property type="project" value="TreeGrafter"/>
</dbReference>
<feature type="region of interest" description="Disordered" evidence="5">
    <location>
        <begin position="414"/>
        <end position="509"/>
    </location>
</feature>
<feature type="transmembrane region" description="Helical" evidence="6">
    <location>
        <begin position="253"/>
        <end position="273"/>
    </location>
</feature>
<evidence type="ECO:0000256" key="4">
    <source>
        <dbReference type="ARBA" id="ARBA00023136"/>
    </source>
</evidence>
<comment type="subcellular location">
    <subcellularLocation>
        <location evidence="1">Membrane</location>
        <topology evidence="1">Multi-pass membrane protein</topology>
    </subcellularLocation>
</comment>
<feature type="compositionally biased region" description="Basic and acidic residues" evidence="5">
    <location>
        <begin position="415"/>
        <end position="424"/>
    </location>
</feature>
<evidence type="ECO:0000256" key="5">
    <source>
        <dbReference type="SAM" id="MobiDB-lite"/>
    </source>
</evidence>
<keyword evidence="2 6" id="KW-0812">Transmembrane</keyword>
<evidence type="ECO:0000256" key="6">
    <source>
        <dbReference type="SAM" id="Phobius"/>
    </source>
</evidence>
<dbReference type="GO" id="GO:0007189">
    <property type="term" value="P:adenylate cyclase-activating G protein-coupled receptor signaling pathway"/>
    <property type="evidence" value="ECO:0007669"/>
    <property type="project" value="TreeGrafter"/>
</dbReference>
<sequence length="509" mass="57996">MENVTALYPNTPTPNLPPSSWDFDPGYNLVLQGEEANRIFMLINLVLNPLSILGGLTVCTVVLMIRLYEKSLMDRVSLRLTVVVSAIDAVKAAAYIIFTFVATPGETCAATSWLVLFLTNAYTFLSVAIAFNLQWIFLHRHSVRPWLESAYFILAFGLALATTIPPWADGRLGLDPNYGVCWYRSYSTKRTILWEWTTFLFWNIAGTLYCFVVVIAVVVKLRFNTVRTLRLQAENMSMEDVKAKRQELQINKLAWRISLYALIPLVTQMGWFISEIVMQFGHYLDVNLNWWLIVGTDLPGVLNLAAFLCDPALWNSIARIQRDMIDRYGDKTVFRQNKHYRQLTPLKKMVIYLLLRNAVMDQRETSTDGLSSPGVFRSVDYPKSHLYPDSMDRLSDVDESGIDDVRMGDMAMVTELERGKRRVDPEDDEEDGDLGPSDSTTSLPPKAGRIGYAFSDASSQVSHPAYSHHAYPPVHPHQRYYPDPSYRQPRPRRRKSSADEGVKRVMRGL</sequence>
<accession>A0A261Y1X8</accession>
<feature type="transmembrane region" description="Helical" evidence="6">
    <location>
        <begin position="113"/>
        <end position="138"/>
    </location>
</feature>
<evidence type="ECO:0000256" key="2">
    <source>
        <dbReference type="ARBA" id="ARBA00022692"/>
    </source>
</evidence>
<reference evidence="7 8" key="1">
    <citation type="journal article" date="2017" name="Mycologia">
        <title>Bifiguratus adelaidae, gen. et sp. nov., a new member of Mucoromycotina in endophytic and soil-dwelling habitats.</title>
        <authorList>
            <person name="Torres-Cruz T.J."/>
            <person name="Billingsley Tobias T.L."/>
            <person name="Almatruk M."/>
            <person name="Hesse C."/>
            <person name="Kuske C.R."/>
            <person name="Desiro A."/>
            <person name="Benucci G.M."/>
            <person name="Bonito G."/>
            <person name="Stajich J.E."/>
            <person name="Dunlap C."/>
            <person name="Arnold A.E."/>
            <person name="Porras-Alfaro A."/>
        </authorList>
    </citation>
    <scope>NUCLEOTIDE SEQUENCE [LARGE SCALE GENOMIC DNA]</scope>
    <source>
        <strain evidence="7 8">AZ0501</strain>
    </source>
</reference>
<evidence type="ECO:0000256" key="1">
    <source>
        <dbReference type="ARBA" id="ARBA00004141"/>
    </source>
</evidence>
<organism evidence="7 8">
    <name type="scientific">Bifiguratus adelaidae</name>
    <dbReference type="NCBI Taxonomy" id="1938954"/>
    <lineage>
        <taxon>Eukaryota</taxon>
        <taxon>Fungi</taxon>
        <taxon>Fungi incertae sedis</taxon>
        <taxon>Mucoromycota</taxon>
        <taxon>Mucoromycotina</taxon>
        <taxon>Endogonomycetes</taxon>
        <taxon>Endogonales</taxon>
        <taxon>Endogonales incertae sedis</taxon>
        <taxon>Bifiguratus</taxon>
    </lineage>
</organism>
<dbReference type="Proteomes" id="UP000242875">
    <property type="component" value="Unassembled WGS sequence"/>
</dbReference>
<dbReference type="AlphaFoldDB" id="A0A261Y1X8"/>
<dbReference type="PANTHER" id="PTHR23112:SF0">
    <property type="entry name" value="TRANSMEMBRANE PROTEIN 116"/>
    <property type="match status" value="1"/>
</dbReference>
<keyword evidence="4 6" id="KW-0472">Membrane</keyword>